<sequence length="217" mass="25107">MVGVHRYHVVVHLSETERLLLVVPFPEKEHVFKFKQEIRRRAIQHGVWSRCTDMVLYIEYMSKEYLMDDMDSLDSALSYSFTDIVARPRIPRAIHDDEPKVTDDRVCMDAMVSRFASLSVAGLFLLNLLLTLLGTAVEGVFELYVGPAGGTVETVPVVKILAEEAGFKIWVIYRVSPSTLRISPYEYPHTCRLAWCHRVFYCCMKLKRRYLPFALRD</sequence>
<keyword evidence="3" id="KW-1185">Reference proteome</keyword>
<accession>A0A6A6BCY9</accession>
<organism evidence="2 3">
    <name type="scientific">Aplosporella prunicola CBS 121167</name>
    <dbReference type="NCBI Taxonomy" id="1176127"/>
    <lineage>
        <taxon>Eukaryota</taxon>
        <taxon>Fungi</taxon>
        <taxon>Dikarya</taxon>
        <taxon>Ascomycota</taxon>
        <taxon>Pezizomycotina</taxon>
        <taxon>Dothideomycetes</taxon>
        <taxon>Dothideomycetes incertae sedis</taxon>
        <taxon>Botryosphaeriales</taxon>
        <taxon>Aplosporellaceae</taxon>
        <taxon>Aplosporella</taxon>
    </lineage>
</organism>
<feature type="transmembrane region" description="Helical" evidence="1">
    <location>
        <begin position="115"/>
        <end position="137"/>
    </location>
</feature>
<keyword evidence="1" id="KW-1133">Transmembrane helix</keyword>
<keyword evidence="1" id="KW-0472">Membrane</keyword>
<dbReference type="GeneID" id="54302657"/>
<evidence type="ECO:0000313" key="2">
    <source>
        <dbReference type="EMBL" id="KAF2142010.1"/>
    </source>
</evidence>
<evidence type="ECO:0000256" key="1">
    <source>
        <dbReference type="SAM" id="Phobius"/>
    </source>
</evidence>
<evidence type="ECO:0000313" key="3">
    <source>
        <dbReference type="Proteomes" id="UP000799438"/>
    </source>
</evidence>
<reference evidence="2" key="1">
    <citation type="journal article" date="2020" name="Stud. Mycol.">
        <title>101 Dothideomycetes genomes: a test case for predicting lifestyles and emergence of pathogens.</title>
        <authorList>
            <person name="Haridas S."/>
            <person name="Albert R."/>
            <person name="Binder M."/>
            <person name="Bloem J."/>
            <person name="Labutti K."/>
            <person name="Salamov A."/>
            <person name="Andreopoulos B."/>
            <person name="Baker S."/>
            <person name="Barry K."/>
            <person name="Bills G."/>
            <person name="Bluhm B."/>
            <person name="Cannon C."/>
            <person name="Castanera R."/>
            <person name="Culley D."/>
            <person name="Daum C."/>
            <person name="Ezra D."/>
            <person name="Gonzalez J."/>
            <person name="Henrissat B."/>
            <person name="Kuo A."/>
            <person name="Liang C."/>
            <person name="Lipzen A."/>
            <person name="Lutzoni F."/>
            <person name="Magnuson J."/>
            <person name="Mondo S."/>
            <person name="Nolan M."/>
            <person name="Ohm R."/>
            <person name="Pangilinan J."/>
            <person name="Park H.-J."/>
            <person name="Ramirez L."/>
            <person name="Alfaro M."/>
            <person name="Sun H."/>
            <person name="Tritt A."/>
            <person name="Yoshinaga Y."/>
            <person name="Zwiers L.-H."/>
            <person name="Turgeon B."/>
            <person name="Goodwin S."/>
            <person name="Spatafora J."/>
            <person name="Crous P."/>
            <person name="Grigoriev I."/>
        </authorList>
    </citation>
    <scope>NUCLEOTIDE SEQUENCE</scope>
    <source>
        <strain evidence="2">CBS 121167</strain>
    </source>
</reference>
<dbReference type="EMBL" id="ML995485">
    <property type="protein sequence ID" value="KAF2142010.1"/>
    <property type="molecule type" value="Genomic_DNA"/>
</dbReference>
<name>A0A6A6BCY9_9PEZI</name>
<dbReference type="RefSeq" id="XP_033397722.1">
    <property type="nucleotide sequence ID" value="XM_033545159.1"/>
</dbReference>
<dbReference type="Proteomes" id="UP000799438">
    <property type="component" value="Unassembled WGS sequence"/>
</dbReference>
<dbReference type="AlphaFoldDB" id="A0A6A6BCY9"/>
<proteinExistence type="predicted"/>
<keyword evidence="1" id="KW-0812">Transmembrane</keyword>
<gene>
    <name evidence="2" type="ORF">K452DRAFT_332745</name>
</gene>
<protein>
    <submittedName>
        <fullName evidence="2">Uncharacterized protein</fullName>
    </submittedName>
</protein>